<dbReference type="SMART" id="SM00034">
    <property type="entry name" value="CLECT"/>
    <property type="match status" value="1"/>
</dbReference>
<evidence type="ECO:0000313" key="3">
    <source>
        <dbReference type="Proteomes" id="UP001164746"/>
    </source>
</evidence>
<name>A0ABY7DTQ6_MYAAR</name>
<evidence type="ECO:0000259" key="1">
    <source>
        <dbReference type="PROSITE" id="PS50041"/>
    </source>
</evidence>
<dbReference type="InterPro" id="IPR050828">
    <property type="entry name" value="C-type_lectin/matrix_domain"/>
</dbReference>
<keyword evidence="3" id="KW-1185">Reference proteome</keyword>
<dbReference type="Pfam" id="PF00059">
    <property type="entry name" value="Lectin_C"/>
    <property type="match status" value="1"/>
</dbReference>
<dbReference type="SUPFAM" id="SSF56436">
    <property type="entry name" value="C-type lectin-like"/>
    <property type="match status" value="1"/>
</dbReference>
<protein>
    <submittedName>
        <fullName evidence="2">SLA4-like protein</fullName>
    </submittedName>
</protein>
<dbReference type="Gene3D" id="3.10.100.10">
    <property type="entry name" value="Mannose-Binding Protein A, subunit A"/>
    <property type="match status" value="1"/>
</dbReference>
<dbReference type="EMBL" id="CP111015">
    <property type="protein sequence ID" value="WAR01102.1"/>
    <property type="molecule type" value="Genomic_DNA"/>
</dbReference>
<dbReference type="PROSITE" id="PS50041">
    <property type="entry name" value="C_TYPE_LECTIN_2"/>
    <property type="match status" value="1"/>
</dbReference>
<sequence>MICLNLEFMLSAWIHAFRKKRPGTDTEFMILHQNNVPPHHAHETPITIDIIGLERIIHRSYSPDRAPIDFAVFTRLKSELKGKRFGDINDIQTRCDATIRFYNDRPVCELLVPKENSAQMWSATPDFAIYGLSFQSKRTCQEGWISFRASCYYVSNDPERWSDSRRLCAEKNKGFLVSISDTEEDDFISEIFKSLAPGHCYWTGAQSLPNSLNFRWDSGEPWDYTPLQFDAFRKKAKRGLCVYVIKDSEEVHWRQENCRWNTNPIQCGNIYFV</sequence>
<dbReference type="InterPro" id="IPR016187">
    <property type="entry name" value="CTDL_fold"/>
</dbReference>
<evidence type="ECO:0000313" key="2">
    <source>
        <dbReference type="EMBL" id="WAR01102.1"/>
    </source>
</evidence>
<accession>A0ABY7DTQ6</accession>
<gene>
    <name evidence="2" type="ORF">MAR_007660</name>
</gene>
<dbReference type="PANTHER" id="PTHR45710:SF26">
    <property type="entry name" value="RH26557P"/>
    <property type="match status" value="1"/>
</dbReference>
<proteinExistence type="predicted"/>
<dbReference type="InterPro" id="IPR016186">
    <property type="entry name" value="C-type_lectin-like/link_sf"/>
</dbReference>
<dbReference type="InterPro" id="IPR036397">
    <property type="entry name" value="RNaseH_sf"/>
</dbReference>
<dbReference type="CDD" id="cd00037">
    <property type="entry name" value="CLECT"/>
    <property type="match status" value="1"/>
</dbReference>
<organism evidence="2 3">
    <name type="scientific">Mya arenaria</name>
    <name type="common">Soft-shell clam</name>
    <dbReference type="NCBI Taxonomy" id="6604"/>
    <lineage>
        <taxon>Eukaryota</taxon>
        <taxon>Metazoa</taxon>
        <taxon>Spiralia</taxon>
        <taxon>Lophotrochozoa</taxon>
        <taxon>Mollusca</taxon>
        <taxon>Bivalvia</taxon>
        <taxon>Autobranchia</taxon>
        <taxon>Heteroconchia</taxon>
        <taxon>Euheterodonta</taxon>
        <taxon>Imparidentia</taxon>
        <taxon>Neoheterodontei</taxon>
        <taxon>Myida</taxon>
        <taxon>Myoidea</taxon>
        <taxon>Myidae</taxon>
        <taxon>Mya</taxon>
    </lineage>
</organism>
<dbReference type="Proteomes" id="UP001164746">
    <property type="component" value="Chromosome 4"/>
</dbReference>
<feature type="domain" description="C-type lectin" evidence="1">
    <location>
        <begin position="147"/>
        <end position="258"/>
    </location>
</feature>
<dbReference type="Gene3D" id="3.30.420.10">
    <property type="entry name" value="Ribonuclease H-like superfamily/Ribonuclease H"/>
    <property type="match status" value="1"/>
</dbReference>
<dbReference type="PANTHER" id="PTHR45710">
    <property type="entry name" value="C-TYPE LECTIN DOMAIN-CONTAINING PROTEIN 180"/>
    <property type="match status" value="1"/>
</dbReference>
<reference evidence="2" key="1">
    <citation type="submission" date="2022-11" db="EMBL/GenBank/DDBJ databases">
        <title>Centuries of genome instability and evolution in soft-shell clam transmissible cancer (bioRxiv).</title>
        <authorList>
            <person name="Hart S.F.M."/>
            <person name="Yonemitsu M.A."/>
            <person name="Giersch R.M."/>
            <person name="Beal B.F."/>
            <person name="Arriagada G."/>
            <person name="Davis B.W."/>
            <person name="Ostrander E.A."/>
            <person name="Goff S.P."/>
            <person name="Metzger M.J."/>
        </authorList>
    </citation>
    <scope>NUCLEOTIDE SEQUENCE</scope>
    <source>
        <strain evidence="2">MELC-2E11</strain>
        <tissue evidence="2">Siphon/mantle</tissue>
    </source>
</reference>
<dbReference type="InterPro" id="IPR001304">
    <property type="entry name" value="C-type_lectin-like"/>
</dbReference>